<dbReference type="PANTHER" id="PTHR36469:SF1">
    <property type="entry name" value="DISTAL MEMBRANE-ARM ASSEMBLY COMPLEX PROTEIN 1"/>
    <property type="match status" value="1"/>
</dbReference>
<keyword evidence="1" id="KW-0472">Membrane</keyword>
<keyword evidence="4" id="KW-1185">Reference proteome</keyword>
<gene>
    <name evidence="3" type="primary">Dmac1</name>
    <name evidence="3" type="ORF">GTO96_0004627</name>
</gene>
<evidence type="ECO:0000313" key="4">
    <source>
        <dbReference type="Proteomes" id="UP000886611"/>
    </source>
</evidence>
<name>A0A8X8BWY8_POLSE</name>
<keyword evidence="1" id="KW-1133">Transmembrane helix</keyword>
<feature type="non-terminal residue" evidence="3">
    <location>
        <position position="1"/>
    </location>
</feature>
<evidence type="ECO:0000313" key="3">
    <source>
        <dbReference type="EMBL" id="KAG2468976.1"/>
    </source>
</evidence>
<dbReference type="Proteomes" id="UP000886611">
    <property type="component" value="Unassembled WGS sequence"/>
</dbReference>
<sequence>MSEVTDKAPSPCGPVAKRECPKKSMKNCMGCRMLAGSGMLLASGYVFMAARRNLRGGGSTTIGTVAQMVFAAGLASLGTFVIVNPEKKCKNEKPPA</sequence>
<protein>
    <submittedName>
        <fullName evidence="3">DMAC1 protein</fullName>
    </submittedName>
</protein>
<organism evidence="3 4">
    <name type="scientific">Polypterus senegalus</name>
    <name type="common">Senegal bichir</name>
    <dbReference type="NCBI Taxonomy" id="55291"/>
    <lineage>
        <taxon>Eukaryota</taxon>
        <taxon>Metazoa</taxon>
        <taxon>Chordata</taxon>
        <taxon>Craniata</taxon>
        <taxon>Vertebrata</taxon>
        <taxon>Euteleostomi</taxon>
        <taxon>Actinopterygii</taxon>
        <taxon>Polypteriformes</taxon>
        <taxon>Polypteridae</taxon>
        <taxon>Polypterus</taxon>
    </lineage>
</organism>
<dbReference type="EMBL" id="JAATIS010000220">
    <property type="protein sequence ID" value="KAG2468976.1"/>
    <property type="molecule type" value="Genomic_DNA"/>
</dbReference>
<reference evidence="3 4" key="1">
    <citation type="journal article" date="2021" name="Cell">
        <title>Tracing the genetic footprints of vertebrate landing in non-teleost ray-finned fishes.</title>
        <authorList>
            <person name="Bi X."/>
            <person name="Wang K."/>
            <person name="Yang L."/>
            <person name="Pan H."/>
            <person name="Jiang H."/>
            <person name="Wei Q."/>
            <person name="Fang M."/>
            <person name="Yu H."/>
            <person name="Zhu C."/>
            <person name="Cai Y."/>
            <person name="He Y."/>
            <person name="Gan X."/>
            <person name="Zeng H."/>
            <person name="Yu D."/>
            <person name="Zhu Y."/>
            <person name="Jiang H."/>
            <person name="Qiu Q."/>
            <person name="Yang H."/>
            <person name="Zhang Y.E."/>
            <person name="Wang W."/>
            <person name="Zhu M."/>
            <person name="He S."/>
            <person name="Zhang G."/>
        </authorList>
    </citation>
    <scope>NUCLEOTIDE SEQUENCE [LARGE SCALE GENOMIC DNA]</scope>
    <source>
        <strain evidence="3">Bchr_013</strain>
    </source>
</reference>
<accession>A0A8X8BWY8</accession>
<dbReference type="PANTHER" id="PTHR36469">
    <property type="entry name" value="DISTAL MEMBRANE-ARM ASSEMBLY COMPLEX PROTEIN 1"/>
    <property type="match status" value="1"/>
</dbReference>
<evidence type="ECO:0000259" key="2">
    <source>
        <dbReference type="Pfam" id="PF15055"/>
    </source>
</evidence>
<dbReference type="InterPro" id="IPR053117">
    <property type="entry name" value="DMAC_Protein"/>
</dbReference>
<feature type="transmembrane region" description="Helical" evidence="1">
    <location>
        <begin position="62"/>
        <end position="83"/>
    </location>
</feature>
<feature type="domain" description="Distal membrane-arm assembly complex protein 1-like" evidence="2">
    <location>
        <begin position="27"/>
        <end position="73"/>
    </location>
</feature>
<keyword evidence="1" id="KW-0812">Transmembrane</keyword>
<dbReference type="InterPro" id="IPR028036">
    <property type="entry name" value="DMAC1-like_dom"/>
</dbReference>
<dbReference type="Pfam" id="PF15055">
    <property type="entry name" value="DMAC1_Dmo2"/>
    <property type="match status" value="1"/>
</dbReference>
<dbReference type="AlphaFoldDB" id="A0A8X8BWY8"/>
<feature type="non-terminal residue" evidence="3">
    <location>
        <position position="96"/>
    </location>
</feature>
<proteinExistence type="predicted"/>
<evidence type="ECO:0000256" key="1">
    <source>
        <dbReference type="SAM" id="Phobius"/>
    </source>
</evidence>
<comment type="caution">
    <text evidence="3">The sequence shown here is derived from an EMBL/GenBank/DDBJ whole genome shotgun (WGS) entry which is preliminary data.</text>
</comment>
<feature type="transmembrane region" description="Helical" evidence="1">
    <location>
        <begin position="31"/>
        <end position="50"/>
    </location>
</feature>